<keyword evidence="4" id="KW-0325">Glycoprotein</keyword>
<feature type="region of interest" description="Disordered" evidence="5">
    <location>
        <begin position="1120"/>
        <end position="1146"/>
    </location>
</feature>
<dbReference type="Proteomes" id="UP000694570">
    <property type="component" value="Unplaced"/>
</dbReference>
<dbReference type="Pfam" id="PF00041">
    <property type="entry name" value="fn3"/>
    <property type="match status" value="6"/>
</dbReference>
<dbReference type="InterPro" id="IPR013783">
    <property type="entry name" value="Ig-like_fold"/>
</dbReference>
<organism evidence="8 9">
    <name type="scientific">Sus scrofa</name>
    <name type="common">Pig</name>
    <dbReference type="NCBI Taxonomy" id="9823"/>
    <lineage>
        <taxon>Eukaryota</taxon>
        <taxon>Metazoa</taxon>
        <taxon>Chordata</taxon>
        <taxon>Craniata</taxon>
        <taxon>Vertebrata</taxon>
        <taxon>Euteleostomi</taxon>
        <taxon>Mammalia</taxon>
        <taxon>Eutheria</taxon>
        <taxon>Laurasiatheria</taxon>
        <taxon>Artiodactyla</taxon>
        <taxon>Suina</taxon>
        <taxon>Suidae</taxon>
        <taxon>Sus</taxon>
    </lineage>
</organism>
<feature type="compositionally biased region" description="Low complexity" evidence="5">
    <location>
        <begin position="162"/>
        <end position="178"/>
    </location>
</feature>
<dbReference type="CDD" id="cd00063">
    <property type="entry name" value="FN3"/>
    <property type="match status" value="6"/>
</dbReference>
<dbReference type="SMART" id="SM00060">
    <property type="entry name" value="FN3"/>
    <property type="match status" value="7"/>
</dbReference>
<proteinExistence type="predicted"/>
<dbReference type="FunFam" id="2.60.40.10:FF:000801">
    <property type="entry name" value="Tenascin-X"/>
    <property type="match status" value="1"/>
</dbReference>
<evidence type="ECO:0000313" key="8">
    <source>
        <dbReference type="Ensembl" id="ENSSSCP00030031893.1"/>
    </source>
</evidence>
<dbReference type="Pfam" id="PF23106">
    <property type="entry name" value="EGF_Teneurin"/>
    <property type="match status" value="6"/>
</dbReference>
<dbReference type="InterPro" id="IPR003961">
    <property type="entry name" value="FN3_dom"/>
</dbReference>
<dbReference type="FunFam" id="2.60.40.10:FF:000024">
    <property type="entry name" value="Tenascin-X"/>
    <property type="match status" value="3"/>
</dbReference>
<evidence type="ECO:0000259" key="7">
    <source>
        <dbReference type="PROSITE" id="PS50853"/>
    </source>
</evidence>
<feature type="region of interest" description="Disordered" evidence="5">
    <location>
        <begin position="1593"/>
        <end position="1625"/>
    </location>
</feature>
<dbReference type="Pfam" id="PF07974">
    <property type="entry name" value="EGF_2"/>
    <property type="match status" value="1"/>
</dbReference>
<feature type="domain" description="Fibronectin type-III" evidence="7">
    <location>
        <begin position="836"/>
        <end position="923"/>
    </location>
</feature>
<dbReference type="PANTHER" id="PTHR11219:SF69">
    <property type="entry name" value="TENEURIN-A"/>
    <property type="match status" value="1"/>
</dbReference>
<feature type="domain" description="Fibronectin type-III" evidence="7">
    <location>
        <begin position="1406"/>
        <end position="1496"/>
    </location>
</feature>
<dbReference type="Gene3D" id="2.60.40.10">
    <property type="entry name" value="Immunoglobulins"/>
    <property type="match status" value="6"/>
</dbReference>
<dbReference type="Ensembl" id="ENSSSCT00030069933.1">
    <property type="protein sequence ID" value="ENSSSCP00030031893.1"/>
    <property type="gene ID" value="ENSSSCG00030050187.1"/>
</dbReference>
<dbReference type="InterPro" id="IPR041161">
    <property type="entry name" value="EGF_Tenascin"/>
</dbReference>
<dbReference type="PANTHER" id="PTHR11219">
    <property type="entry name" value="TENEURIN AND N-ACETYLGLUCOSAMINE-1-PHOSPHODIESTER ALPHA-N-ACETYLGLUCOSAMINIDASE"/>
    <property type="match status" value="1"/>
</dbReference>
<name>A0A8D0X3I5_PIG</name>
<feature type="region of interest" description="Disordered" evidence="5">
    <location>
        <begin position="923"/>
        <end position="988"/>
    </location>
</feature>
<feature type="domain" description="Fibronectin type-III" evidence="7">
    <location>
        <begin position="1510"/>
        <end position="1600"/>
    </location>
</feature>
<dbReference type="InterPro" id="IPR051216">
    <property type="entry name" value="Teneurin"/>
</dbReference>
<evidence type="ECO:0000256" key="1">
    <source>
        <dbReference type="ARBA" id="ARBA00022536"/>
    </source>
</evidence>
<evidence type="ECO:0000256" key="5">
    <source>
        <dbReference type="SAM" id="MobiDB-lite"/>
    </source>
</evidence>
<feature type="chain" id="PRO_5034914139" description="Fibronectin type-III domain-containing protein" evidence="6">
    <location>
        <begin position="24"/>
        <end position="1736"/>
    </location>
</feature>
<dbReference type="InterPro" id="IPR000742">
    <property type="entry name" value="EGF"/>
</dbReference>
<dbReference type="Gene3D" id="2.10.25.10">
    <property type="entry name" value="Laminin"/>
    <property type="match status" value="17"/>
</dbReference>
<dbReference type="PROSITE" id="PS00022">
    <property type="entry name" value="EGF_1"/>
    <property type="match status" value="8"/>
</dbReference>
<protein>
    <recommendedName>
        <fullName evidence="7">Fibronectin type-III domain-containing protein</fullName>
    </recommendedName>
</protein>
<keyword evidence="1" id="KW-0245">EGF-like domain</keyword>
<feature type="signal peptide" evidence="6">
    <location>
        <begin position="1"/>
        <end position="23"/>
    </location>
</feature>
<dbReference type="PROSITE" id="PS50853">
    <property type="entry name" value="FN3"/>
    <property type="match status" value="6"/>
</dbReference>
<dbReference type="FunFam" id="2.10.25.10:FF:000001">
    <property type="entry name" value="Tenascin C"/>
    <property type="match status" value="17"/>
</dbReference>
<dbReference type="Pfam" id="PF25024">
    <property type="entry name" value="EGF_TEN"/>
    <property type="match status" value="1"/>
</dbReference>
<feature type="compositionally biased region" description="Basic and acidic residues" evidence="5">
    <location>
        <begin position="1494"/>
        <end position="1505"/>
    </location>
</feature>
<feature type="domain" description="Fibronectin type-III" evidence="7">
    <location>
        <begin position="1310"/>
        <end position="1402"/>
    </location>
</feature>
<feature type="domain" description="Fibronectin type-III" evidence="7">
    <location>
        <begin position="745"/>
        <end position="835"/>
    </location>
</feature>
<evidence type="ECO:0000256" key="6">
    <source>
        <dbReference type="SAM" id="SignalP"/>
    </source>
</evidence>
<dbReference type="SUPFAM" id="SSF49265">
    <property type="entry name" value="Fibronectin type III"/>
    <property type="match status" value="6"/>
</dbReference>
<evidence type="ECO:0000256" key="3">
    <source>
        <dbReference type="ARBA" id="ARBA00023157"/>
    </source>
</evidence>
<feature type="region of interest" description="Disordered" evidence="5">
    <location>
        <begin position="162"/>
        <end position="181"/>
    </location>
</feature>
<dbReference type="PROSITE" id="PS01186">
    <property type="entry name" value="EGF_2"/>
    <property type="match status" value="8"/>
</dbReference>
<accession>A0A8D0X3I5</accession>
<feature type="region of interest" description="Disordered" evidence="5">
    <location>
        <begin position="1176"/>
        <end position="1202"/>
    </location>
</feature>
<evidence type="ECO:0000313" key="9">
    <source>
        <dbReference type="Proteomes" id="UP000694570"/>
    </source>
</evidence>
<feature type="region of interest" description="Disordered" evidence="5">
    <location>
        <begin position="1482"/>
        <end position="1509"/>
    </location>
</feature>
<dbReference type="SMART" id="SM00181">
    <property type="entry name" value="EGF"/>
    <property type="match status" value="18"/>
</dbReference>
<feature type="domain" description="Fibronectin type-III" evidence="7">
    <location>
        <begin position="1084"/>
        <end position="1179"/>
    </location>
</feature>
<evidence type="ECO:0000256" key="4">
    <source>
        <dbReference type="ARBA" id="ARBA00023180"/>
    </source>
</evidence>
<reference evidence="8" key="1">
    <citation type="submission" date="2025-08" db="UniProtKB">
        <authorList>
            <consortium name="Ensembl"/>
        </authorList>
    </citation>
    <scope>IDENTIFICATION</scope>
</reference>
<keyword evidence="6" id="KW-0732">Signal</keyword>
<feature type="region of interest" description="Disordered" evidence="5">
    <location>
        <begin position="27"/>
        <end position="53"/>
    </location>
</feature>
<dbReference type="InterPro" id="IPR013111">
    <property type="entry name" value="EGF_extracell"/>
</dbReference>
<feature type="compositionally biased region" description="Pro residues" evidence="5">
    <location>
        <begin position="932"/>
        <end position="944"/>
    </location>
</feature>
<dbReference type="Pfam" id="PF18720">
    <property type="entry name" value="EGF_Tenascin"/>
    <property type="match status" value="2"/>
</dbReference>
<feature type="compositionally biased region" description="Basic and acidic residues" evidence="5">
    <location>
        <begin position="963"/>
        <end position="973"/>
    </location>
</feature>
<keyword evidence="3" id="KW-1015">Disulfide bond</keyword>
<evidence type="ECO:0000256" key="2">
    <source>
        <dbReference type="ARBA" id="ARBA00022737"/>
    </source>
</evidence>
<feature type="region of interest" description="Disordered" evidence="5">
    <location>
        <begin position="1038"/>
        <end position="1095"/>
    </location>
</feature>
<feature type="compositionally biased region" description="Pro residues" evidence="5">
    <location>
        <begin position="952"/>
        <end position="962"/>
    </location>
</feature>
<keyword evidence="2" id="KW-0677">Repeat</keyword>
<dbReference type="InterPro" id="IPR036116">
    <property type="entry name" value="FN3_sf"/>
</dbReference>
<sequence>MMSAQSSLTSNLALLVLLGTVKAGPFSPRSNVTLPAPRPPPQPGGGSPSSQLYEHTVAGGEKQVVFTHRINLPPSAGCGCPPGTEPPVPASEVQALRVRLEILEELVKGLKEQCTGGCCTAAAQAGTGQTDVRSLCSLHGAFDLSRCACSCEPGWGGPTCSDPTEAEAPASSPPSDARSCPDDCNDQGRCIRGRCVCFPGYTGPSCSWPSCPGDCHGRGRCVKGVCVCRAGFSGDDCSLRSCPRGCSQRGRCEDGRCVCDSGYTGEDCGVRSCPRDCSQRGGRCQDGRCVCNPGYTGEDCGVRSCPRGCSQKGRCEDGRCVCDPGYTGEDCGSRSCPWDCGEGGRCVDGRCVCWPGYAGEDCSTRTCPRDCRGRGRCEDGECICNAGYSGDDCGVRSCPGDCNQRGRCEDGRCVCWPGYSGPDCGARACPRDCRGRGRCENGVCVCNAGYSGEDCGVRSCPGDCLGRGRCENGRCVCWPGYTGRDCGTRACPGDCRGRGRCVDGRCVCNPGFTGEDCGSHRCPGDCRGRGRCEDGVCLCDVGYEGKDCGVRSCPGGCRGRGQCVEGRCVCEDGYEGEDCAIRRCPRDCSQRGVCRDGVCTCWEGYAGEDCSLRTCPSNCHRRGLCEDGRCVCESGYTGPSCATRTCPADCRGRGRCVQGVCLCHAGYSGEDCGQEEPPASACPGGCGPRELCRAGQCVCVEGFRGPDCAIQTCPEDCRGRGECHEGRCVCQDGYAGEDCGEEVPAIEGMRMHLLEETTVRTEWTRAPGNVDAYEIQFIPTTEGVSPPFTARVPSSASAYDQRGLAPGQEYQVTVRALRGTNWGPPASKTITTMIDGPQDLRVVAVTPTTLELNWLRPQAEVDRFVVSYVSAGNQRVRLEVPSEADGTLLTGLMPGVEYVVTVTAERGQAVSYPASVRANTAPGHYGYAEAHPPAPSPQPRPRPAPASRTPRPTRPPRPPRPPRPAEEGPEESRPGQSPPQPPRRPWGNLTAELSRFRGTVRDLEQHLRAHGYPLRANQTYTSVARYIHEYLQRRRLAAAAPAGSPASPPRRPRPTASPDSGTWKRDSNQGTHGLSPEGVDRGAAPRHPKPEVLGSSADGALLVSLDGLRGHFERVVLRWRPQPPAEGPGGELTVPGTTRTVSLPDLRPGTTYHVEVHGVRAGQTSKSYAFITTTGSSPSGLLGATDEPPPSGPSTTQGAQAPVLQQRPQELGELRVLGKDKTGRLRVAWTAQPDTFDHFQLRLRVPEGPGPHEELLPGDVRQALMPSPPPGSPYELSLRGVPPGGEPSAPLIYQGIMDRDGEKPEKPMAPPRLGQLTATDITSSSLLLRWTVPEGEFDSFVIQYKDRDQPQVVPVEGPQRSALISNLEVGRKYKFVLYGLVGKKRHGPLVAEAKIMPQTDAGPATPPRLGKLWVTDPTPNSLHLSWTVPEGQFDSFVVQYRDRDGRPQVLPVEGPERSVTVSPLDPEHKYRFTLFGIANRKRHGPLTADGTTAPEKREEPHHQESPEQPLLGELTVTGTTPDSLRLSWTVAQGSFDSFTVQYKDAQGRPQVVPVKGDENEVTIPGLESDRKYRMNLYGLHGRQRVGPVSVVAATGESGWPGPPSPANPQPTEWDLVQDPSHPPPPSLSCLQFSQSLHPPLPHVPELRGHLRTPNFFLGPASPSRTGPISPILSTGTHPSTPGCPPPRHPQPLCSSATGVAGLLPLAQAVVFPELPLPAAHTLRHGCSAQSWQTQGT</sequence>